<dbReference type="eggNOG" id="KOG4177">
    <property type="taxonomic scope" value="Eukaryota"/>
</dbReference>
<evidence type="ECO:0000313" key="5">
    <source>
        <dbReference type="Proteomes" id="UP000002630"/>
    </source>
</evidence>
<dbReference type="PANTHER" id="PTHR24171">
    <property type="entry name" value="ANKYRIN REPEAT DOMAIN-CONTAINING PROTEIN 39-RELATED"/>
    <property type="match status" value="1"/>
</dbReference>
<protein>
    <submittedName>
        <fullName evidence="4">Similar to ankyrin 2,3/unc44, partial</fullName>
    </submittedName>
</protein>
<dbReference type="PANTHER" id="PTHR24171:SF9">
    <property type="entry name" value="ANKYRIN REPEAT DOMAIN-CONTAINING PROTEIN 39"/>
    <property type="match status" value="1"/>
</dbReference>
<feature type="repeat" description="ANK" evidence="3">
    <location>
        <begin position="29"/>
        <end position="61"/>
    </location>
</feature>
<dbReference type="PROSITE" id="PS50088">
    <property type="entry name" value="ANK_REPEAT"/>
    <property type="match status" value="3"/>
</dbReference>
<evidence type="ECO:0000256" key="3">
    <source>
        <dbReference type="PROSITE-ProRule" id="PRU00023"/>
    </source>
</evidence>
<dbReference type="Proteomes" id="UP000002630">
    <property type="component" value="Linkage Group LG26"/>
</dbReference>
<dbReference type="Pfam" id="PF12796">
    <property type="entry name" value="Ank_2"/>
    <property type="match status" value="2"/>
</dbReference>
<sequence length="246" mass="25606">MATIRQDLGIVKALVSGGADLSVGYLQDLNRCPLHLAVAYGMTPVAQYLLKAGSKVNLTDDHGCTPLYSASFVGNLQCVIELLSAGAEMMIANADGNTALEASSQLGYVAIVKEFIRHGVLRASPPGTSAWVAFTTLCAAARSGHPDVADVLIEAGVPPAQEGLLRMGPLSCAASSKKLEVARRILKASGVVDEKDSHGCTPLNRASQMIRPRLTAFLLASGANPSVRSAADNVYSCVAPPGCFLL</sequence>
<keyword evidence="2 3" id="KW-0040">ANK repeat</keyword>
<dbReference type="EMBL" id="FN647939">
    <property type="protein sequence ID" value="CBJ29014.1"/>
    <property type="molecule type" value="Genomic_DNA"/>
</dbReference>
<dbReference type="Gene3D" id="1.25.40.20">
    <property type="entry name" value="Ankyrin repeat-containing domain"/>
    <property type="match status" value="2"/>
</dbReference>
<dbReference type="InParanoid" id="D7FJA8"/>
<accession>D7FJA8</accession>
<dbReference type="OMA" id="EMMIANA"/>
<dbReference type="EMBL" id="FN649751">
    <property type="protein sequence ID" value="CBJ29014.1"/>
    <property type="molecule type" value="Genomic_DNA"/>
</dbReference>
<dbReference type="OrthoDB" id="188462at2759"/>
<dbReference type="AlphaFoldDB" id="D7FJA8"/>
<reference evidence="4 5" key="1">
    <citation type="journal article" date="2010" name="Nature">
        <title>The Ectocarpus genome and the independent evolution of multicellularity in brown algae.</title>
        <authorList>
            <person name="Cock J.M."/>
            <person name="Sterck L."/>
            <person name="Rouze P."/>
            <person name="Scornet D."/>
            <person name="Allen A.E."/>
            <person name="Amoutzias G."/>
            <person name="Anthouard V."/>
            <person name="Artiguenave F."/>
            <person name="Aury J.M."/>
            <person name="Badger J.H."/>
            <person name="Beszteri B."/>
            <person name="Billiau K."/>
            <person name="Bonnet E."/>
            <person name="Bothwell J.H."/>
            <person name="Bowler C."/>
            <person name="Boyen C."/>
            <person name="Brownlee C."/>
            <person name="Carrano C.J."/>
            <person name="Charrier B."/>
            <person name="Cho G.Y."/>
            <person name="Coelho S.M."/>
            <person name="Collen J."/>
            <person name="Corre E."/>
            <person name="Da Silva C."/>
            <person name="Delage L."/>
            <person name="Delaroque N."/>
            <person name="Dittami S.M."/>
            <person name="Doulbeau S."/>
            <person name="Elias M."/>
            <person name="Farnham G."/>
            <person name="Gachon C.M."/>
            <person name="Gschloessl B."/>
            <person name="Heesch S."/>
            <person name="Jabbari K."/>
            <person name="Jubin C."/>
            <person name="Kawai H."/>
            <person name="Kimura K."/>
            <person name="Kloareg B."/>
            <person name="Kupper F.C."/>
            <person name="Lang D."/>
            <person name="Le Bail A."/>
            <person name="Leblanc C."/>
            <person name="Lerouge P."/>
            <person name="Lohr M."/>
            <person name="Lopez P.J."/>
            <person name="Martens C."/>
            <person name="Maumus F."/>
            <person name="Michel G."/>
            <person name="Miranda-Saavedra D."/>
            <person name="Morales J."/>
            <person name="Moreau H."/>
            <person name="Motomura T."/>
            <person name="Nagasato C."/>
            <person name="Napoli C.A."/>
            <person name="Nelson D.R."/>
            <person name="Nyvall-Collen P."/>
            <person name="Peters A.F."/>
            <person name="Pommier C."/>
            <person name="Potin P."/>
            <person name="Poulain J."/>
            <person name="Quesneville H."/>
            <person name="Read B."/>
            <person name="Rensing S.A."/>
            <person name="Ritter A."/>
            <person name="Rousvoal S."/>
            <person name="Samanta M."/>
            <person name="Samson G."/>
            <person name="Schroeder D.C."/>
            <person name="Segurens B."/>
            <person name="Strittmatter M."/>
            <person name="Tonon T."/>
            <person name="Tregear J.W."/>
            <person name="Valentin K."/>
            <person name="von Dassow P."/>
            <person name="Yamagishi T."/>
            <person name="Van de Peer Y."/>
            <person name="Wincker P."/>
        </authorList>
    </citation>
    <scope>NUCLEOTIDE SEQUENCE [LARGE SCALE GENOMIC DNA]</scope>
    <source>
        <strain evidence="5">Ec32 / CCAP1310/4</strain>
    </source>
</reference>
<keyword evidence="1" id="KW-0677">Repeat</keyword>
<dbReference type="SUPFAM" id="SSF48403">
    <property type="entry name" value="Ankyrin repeat"/>
    <property type="match status" value="1"/>
</dbReference>
<dbReference type="InterPro" id="IPR036770">
    <property type="entry name" value="Ankyrin_rpt-contain_sf"/>
</dbReference>
<keyword evidence="5" id="KW-1185">Reference proteome</keyword>
<feature type="repeat" description="ANK" evidence="3">
    <location>
        <begin position="62"/>
        <end position="94"/>
    </location>
</feature>
<proteinExistence type="predicted"/>
<organism evidence="4 5">
    <name type="scientific">Ectocarpus siliculosus</name>
    <name type="common">Brown alga</name>
    <name type="synonym">Conferva siliculosa</name>
    <dbReference type="NCBI Taxonomy" id="2880"/>
    <lineage>
        <taxon>Eukaryota</taxon>
        <taxon>Sar</taxon>
        <taxon>Stramenopiles</taxon>
        <taxon>Ochrophyta</taxon>
        <taxon>PX clade</taxon>
        <taxon>Phaeophyceae</taxon>
        <taxon>Ectocarpales</taxon>
        <taxon>Ectocarpaceae</taxon>
        <taxon>Ectocarpus</taxon>
    </lineage>
</organism>
<dbReference type="InterPro" id="IPR002110">
    <property type="entry name" value="Ankyrin_rpt"/>
</dbReference>
<evidence type="ECO:0000256" key="2">
    <source>
        <dbReference type="ARBA" id="ARBA00023043"/>
    </source>
</evidence>
<dbReference type="PROSITE" id="PS50297">
    <property type="entry name" value="ANK_REP_REGION"/>
    <property type="match status" value="2"/>
</dbReference>
<dbReference type="SMART" id="SM00248">
    <property type="entry name" value="ANK"/>
    <property type="match status" value="6"/>
</dbReference>
<name>D7FJA8_ECTSI</name>
<gene>
    <name evidence="4" type="ORF">Esi_0130_0052</name>
</gene>
<dbReference type="STRING" id="2880.D7FJA8"/>
<evidence type="ECO:0000313" key="4">
    <source>
        <dbReference type="EMBL" id="CBJ29014.1"/>
    </source>
</evidence>
<feature type="repeat" description="ANK" evidence="3">
    <location>
        <begin position="198"/>
        <end position="230"/>
    </location>
</feature>
<evidence type="ECO:0000256" key="1">
    <source>
        <dbReference type="ARBA" id="ARBA00022737"/>
    </source>
</evidence>